<dbReference type="Gene3D" id="3.90.70.10">
    <property type="entry name" value="Cysteine proteinases"/>
    <property type="match status" value="1"/>
</dbReference>
<dbReference type="GO" id="GO:0016579">
    <property type="term" value="P:protein deubiquitination"/>
    <property type="evidence" value="ECO:0007669"/>
    <property type="project" value="InterPro"/>
</dbReference>
<dbReference type="InterPro" id="IPR028889">
    <property type="entry name" value="USP"/>
</dbReference>
<dbReference type="AlphaFoldDB" id="A0A6A4VX51"/>
<dbReference type="GO" id="GO:0004843">
    <property type="term" value="F:cysteine-type deubiquitinase activity"/>
    <property type="evidence" value="ECO:0007669"/>
    <property type="project" value="InterPro"/>
</dbReference>
<keyword evidence="2" id="KW-0378">Hydrolase</keyword>
<accession>A0A6A4VX51</accession>
<evidence type="ECO:0000313" key="3">
    <source>
        <dbReference type="Proteomes" id="UP000440578"/>
    </source>
</evidence>
<gene>
    <name evidence="2" type="primary">usp37_2</name>
    <name evidence="2" type="ORF">FJT64_000416</name>
</gene>
<dbReference type="PANTHER" id="PTHR37984:SF5">
    <property type="entry name" value="PROTEIN NYNRIN-LIKE"/>
    <property type="match status" value="1"/>
</dbReference>
<dbReference type="GO" id="GO:0071897">
    <property type="term" value="P:DNA biosynthetic process"/>
    <property type="evidence" value="ECO:0007669"/>
    <property type="project" value="UniProtKB-ARBA"/>
</dbReference>
<dbReference type="PANTHER" id="PTHR37984">
    <property type="entry name" value="PROTEIN CBG26694"/>
    <property type="match status" value="1"/>
</dbReference>
<dbReference type="Proteomes" id="UP000440578">
    <property type="component" value="Unassembled WGS sequence"/>
</dbReference>
<dbReference type="SUPFAM" id="SSF56672">
    <property type="entry name" value="DNA/RNA polymerases"/>
    <property type="match status" value="1"/>
</dbReference>
<dbReference type="InterPro" id="IPR043502">
    <property type="entry name" value="DNA/RNA_pol_sf"/>
</dbReference>
<dbReference type="Pfam" id="PF00443">
    <property type="entry name" value="UCH"/>
    <property type="match status" value="1"/>
</dbReference>
<dbReference type="PROSITE" id="PS50235">
    <property type="entry name" value="USP_3"/>
    <property type="match status" value="1"/>
</dbReference>
<evidence type="ECO:0000313" key="2">
    <source>
        <dbReference type="EMBL" id="KAF0298785.1"/>
    </source>
</evidence>
<reference evidence="2 3" key="1">
    <citation type="submission" date="2019-07" db="EMBL/GenBank/DDBJ databases">
        <title>Draft genome assembly of a fouling barnacle, Amphibalanus amphitrite (Darwin, 1854): The first reference genome for Thecostraca.</title>
        <authorList>
            <person name="Kim W."/>
        </authorList>
    </citation>
    <scope>NUCLEOTIDE SEQUENCE [LARGE SCALE GENOMIC DNA]</scope>
    <source>
        <strain evidence="2">SNU_AA5</strain>
        <tissue evidence="2">Soma without cirri and trophi</tissue>
    </source>
</reference>
<dbReference type="OrthoDB" id="10068564at2759"/>
<protein>
    <submittedName>
        <fullName evidence="2">Ubiquitin carboxyl-terminal hydrolase 37</fullName>
    </submittedName>
</protein>
<comment type="caution">
    <text evidence="2">The sequence shown here is derived from an EMBL/GenBank/DDBJ whole genome shotgun (WGS) entry which is preliminary data.</text>
</comment>
<feature type="domain" description="USP" evidence="1">
    <location>
        <begin position="1"/>
        <end position="387"/>
    </location>
</feature>
<dbReference type="Gene3D" id="3.30.70.270">
    <property type="match status" value="1"/>
</dbReference>
<dbReference type="EMBL" id="VIIS01001409">
    <property type="protein sequence ID" value="KAF0298785.1"/>
    <property type="molecule type" value="Genomic_DNA"/>
</dbReference>
<organism evidence="2 3">
    <name type="scientific">Amphibalanus amphitrite</name>
    <name type="common">Striped barnacle</name>
    <name type="synonym">Balanus amphitrite</name>
    <dbReference type="NCBI Taxonomy" id="1232801"/>
    <lineage>
        <taxon>Eukaryota</taxon>
        <taxon>Metazoa</taxon>
        <taxon>Ecdysozoa</taxon>
        <taxon>Arthropoda</taxon>
        <taxon>Crustacea</taxon>
        <taxon>Multicrustacea</taxon>
        <taxon>Cirripedia</taxon>
        <taxon>Thoracica</taxon>
        <taxon>Thoracicalcarea</taxon>
        <taxon>Balanomorpha</taxon>
        <taxon>Balanoidea</taxon>
        <taxon>Balanidae</taxon>
        <taxon>Amphibalaninae</taxon>
        <taxon>Amphibalanus</taxon>
    </lineage>
</organism>
<sequence length="387" mass="43684">MVLRQKALTESVATHLKQLHEVFADMDPVYGGTEMQDAGEFLLRLLGTMSDEIDACHLTDNPVREHFQHQILESKTCIKCGQTVMKHLNNICWFVNVPRRQNTDIPTLQEALHLSMCPERRTMLCQHCGHDESCVTSKISQLPRTLILQLNRCAFLGDRPKKIRASVGIPKILSLNKYVAVQTLAKLFMRDSDVRTERVKLRRCTQAPGQSSLIFLANLKEAAVKCAFGPLRDDMIRDQFVEGCVSEQLRDKLIMTDGLTLTALEAIAEAADRGAQRRSVLKEAFSPAVSGPTPVVEVAYAKETPAKDRVQGLKDMQQPSTKKKLQSVLGILGFYSKFVKNFSSRVEPLRRQLRKDAPAFKWTEEMTAALDDVLNSTWRTSRSSWRL</sequence>
<evidence type="ECO:0000259" key="1">
    <source>
        <dbReference type="PROSITE" id="PS50235"/>
    </source>
</evidence>
<proteinExistence type="predicted"/>
<dbReference type="SUPFAM" id="SSF54001">
    <property type="entry name" value="Cysteine proteinases"/>
    <property type="match status" value="1"/>
</dbReference>
<dbReference type="InterPro" id="IPR050951">
    <property type="entry name" value="Retrovirus_Pol_polyprotein"/>
</dbReference>
<dbReference type="InterPro" id="IPR043128">
    <property type="entry name" value="Rev_trsase/Diguanyl_cyclase"/>
</dbReference>
<name>A0A6A4VX51_AMPAM</name>
<keyword evidence="3" id="KW-1185">Reference proteome</keyword>
<dbReference type="InterPro" id="IPR001394">
    <property type="entry name" value="Peptidase_C19_UCH"/>
</dbReference>
<dbReference type="InterPro" id="IPR038765">
    <property type="entry name" value="Papain-like_cys_pep_sf"/>
</dbReference>
<dbReference type="CDD" id="cd02257">
    <property type="entry name" value="Peptidase_C19"/>
    <property type="match status" value="1"/>
</dbReference>